<protein>
    <submittedName>
        <fullName evidence="1">Uncharacterized protein</fullName>
    </submittedName>
</protein>
<accession>A0A6L6QD10</accession>
<name>A0A6L6QD10_9BURK</name>
<organism evidence="1 2">
    <name type="scientific">Massilia eburnea</name>
    <dbReference type="NCBI Taxonomy" id="1776165"/>
    <lineage>
        <taxon>Bacteria</taxon>
        <taxon>Pseudomonadati</taxon>
        <taxon>Pseudomonadota</taxon>
        <taxon>Betaproteobacteria</taxon>
        <taxon>Burkholderiales</taxon>
        <taxon>Oxalobacteraceae</taxon>
        <taxon>Telluria group</taxon>
        <taxon>Massilia</taxon>
    </lineage>
</organism>
<dbReference type="OrthoDB" id="8779661at2"/>
<evidence type="ECO:0000313" key="2">
    <source>
        <dbReference type="Proteomes" id="UP000472320"/>
    </source>
</evidence>
<dbReference type="AlphaFoldDB" id="A0A6L6QD10"/>
<evidence type="ECO:0000313" key="1">
    <source>
        <dbReference type="EMBL" id="MTW10065.1"/>
    </source>
</evidence>
<proteinExistence type="predicted"/>
<dbReference type="RefSeq" id="WP_155453008.1">
    <property type="nucleotide sequence ID" value="NZ_WNKX01000003.1"/>
</dbReference>
<keyword evidence="2" id="KW-1185">Reference proteome</keyword>
<gene>
    <name evidence="1" type="ORF">GM658_05575</name>
</gene>
<dbReference type="EMBL" id="WNKX01000003">
    <property type="protein sequence ID" value="MTW10065.1"/>
    <property type="molecule type" value="Genomic_DNA"/>
</dbReference>
<comment type="caution">
    <text evidence="1">The sequence shown here is derived from an EMBL/GenBank/DDBJ whole genome shotgun (WGS) entry which is preliminary data.</text>
</comment>
<sequence>MERMLQWKASYCRSDGSTGLVYMALPSEPLCADLVDAILQWDSDRAYLQVGTYPVTDRYAQAIAFIELNQITSMHVKSLDDELDASSDA</sequence>
<reference evidence="1 2" key="1">
    <citation type="submission" date="2019-11" db="EMBL/GenBank/DDBJ databases">
        <title>Type strains purchased from KCTC, JCM and DSMZ.</title>
        <authorList>
            <person name="Lu H."/>
        </authorList>
    </citation>
    <scope>NUCLEOTIDE SEQUENCE [LARGE SCALE GENOMIC DNA]</scope>
    <source>
        <strain evidence="1 2">JCM 31587</strain>
    </source>
</reference>
<dbReference type="Proteomes" id="UP000472320">
    <property type="component" value="Unassembled WGS sequence"/>
</dbReference>